<dbReference type="InterPro" id="IPR018778">
    <property type="entry name" value="T7SS_EssB"/>
</dbReference>
<dbReference type="STRING" id="1547283.A9C19_00015"/>
<dbReference type="KEGG" id="bwh:A9C19_00015"/>
<accession>A0A1L3MLI9</accession>
<dbReference type="Proteomes" id="UP000181936">
    <property type="component" value="Chromosome"/>
</dbReference>
<protein>
    <submittedName>
        <fullName evidence="2">Uncharacterized protein</fullName>
    </submittedName>
</protein>
<evidence type="ECO:0000313" key="3">
    <source>
        <dbReference type="Proteomes" id="UP000181936"/>
    </source>
</evidence>
<proteinExistence type="inferred from homology"/>
<name>A0A1L3MLI9_9BACI</name>
<evidence type="ECO:0000313" key="2">
    <source>
        <dbReference type="EMBL" id="APH03265.1"/>
    </source>
</evidence>
<gene>
    <name evidence="2" type="ORF">A9C19_00015</name>
</gene>
<organism evidence="2 3">
    <name type="scientific">Bacillus weihaiensis</name>
    <dbReference type="NCBI Taxonomy" id="1547283"/>
    <lineage>
        <taxon>Bacteria</taxon>
        <taxon>Bacillati</taxon>
        <taxon>Bacillota</taxon>
        <taxon>Bacilli</taxon>
        <taxon>Bacillales</taxon>
        <taxon>Bacillaceae</taxon>
        <taxon>Bacillus</taxon>
    </lineage>
</organism>
<dbReference type="Pfam" id="PF10140">
    <property type="entry name" value="YukC"/>
    <property type="match status" value="1"/>
</dbReference>
<dbReference type="InterPro" id="IPR042565">
    <property type="entry name" value="T7SS_EssB_C"/>
</dbReference>
<reference evidence="2 3" key="1">
    <citation type="journal article" date="2016" name="Sci. Rep.">
        <title>Complete genome sequence and transcriptomic analysis of a novel marine strain Bacillus weihaiensis reveals the mechanism of brown algae degradation.</title>
        <authorList>
            <person name="Zhu Y."/>
            <person name="Chen P."/>
            <person name="Bao Y."/>
            <person name="Men Y."/>
            <person name="Zeng Y."/>
            <person name="Yang J."/>
            <person name="Sun J."/>
            <person name="Sun Y."/>
        </authorList>
    </citation>
    <scope>NUCLEOTIDE SEQUENCE [LARGE SCALE GENOMIC DNA]</scope>
    <source>
        <strain evidence="2 3">Alg07</strain>
    </source>
</reference>
<dbReference type="EMBL" id="CP016020">
    <property type="protein sequence ID" value="APH03265.1"/>
    <property type="molecule type" value="Genomic_DNA"/>
</dbReference>
<comment type="similarity">
    <text evidence="1">Belongs to the EssB family.</text>
</comment>
<dbReference type="AlphaFoldDB" id="A0A1L3MLI9"/>
<evidence type="ECO:0000256" key="1">
    <source>
        <dbReference type="ARBA" id="ARBA00010163"/>
    </source>
</evidence>
<sequence length="72" mass="8356">MASCMVSSFALFQLLFIPCIRSFLSNQSKRALFKAQEFFLQDQYSDVVTELQPYEIDDMPIVTQYELAFLTS</sequence>
<keyword evidence="3" id="KW-1185">Reference proteome</keyword>
<dbReference type="Gene3D" id="1.25.40.680">
    <property type="entry name" value="Type VII secretion system EssB, C-terminal-like domain"/>
    <property type="match status" value="1"/>
</dbReference>
<dbReference type="OrthoDB" id="4975281at2"/>